<sequence>MSQKTEASASNDKSKVDPNFVPEWHKQQELILKRWSEIGSSYRYLHDKAFHKFNSQNLWFALPVIVISTITGTANFAQGSFPDSWKTYVPLGIGFLNLSAGLITTISQFLRVSELLEGHRAASLAYSKFSRNISVELSLPVKERTANGSEFLNSCRAELDRLVEQSPNIPEKIIKEFMKRFPEPEEDSSGNPITKGYTFFRPEILDIKPITIYRDKEEELSRAKAKAEKEALEKLEEQRKIQQKLLDEKKKEEEKIHKKIRAEYEKREEKMKSMIELTKLRTQKELVKSKFNSSGIEDSMETLLSSLKTNVEEVSSYSSDEESIVGINSRQDMLSPLASPNAQNISIVIEEQEEEDDNTTDNSGNTV</sequence>
<dbReference type="EMBL" id="MN740847">
    <property type="protein sequence ID" value="QHU14766.1"/>
    <property type="molecule type" value="Genomic_DNA"/>
</dbReference>
<feature type="transmembrane region" description="Helical" evidence="2">
    <location>
        <begin position="58"/>
        <end position="77"/>
    </location>
</feature>
<evidence type="ECO:0000256" key="2">
    <source>
        <dbReference type="SAM" id="Phobius"/>
    </source>
</evidence>
<organism evidence="3">
    <name type="scientific">viral metagenome</name>
    <dbReference type="NCBI Taxonomy" id="1070528"/>
    <lineage>
        <taxon>unclassified sequences</taxon>
        <taxon>metagenomes</taxon>
        <taxon>organismal metagenomes</taxon>
    </lineage>
</organism>
<dbReference type="AlphaFoldDB" id="A0A6C0KCF3"/>
<accession>A0A6C0KCF3</accession>
<evidence type="ECO:0000256" key="1">
    <source>
        <dbReference type="SAM" id="Coils"/>
    </source>
</evidence>
<protein>
    <recommendedName>
        <fullName evidence="4">SMODS and SLOG-associating 2TM effector domain-containing protein</fullName>
    </recommendedName>
</protein>
<keyword evidence="2" id="KW-1133">Transmembrane helix</keyword>
<keyword evidence="1" id="KW-0175">Coiled coil</keyword>
<dbReference type="NCBIfam" id="NF033632">
    <property type="entry name" value="SLATT_4"/>
    <property type="match status" value="1"/>
</dbReference>
<proteinExistence type="predicted"/>
<keyword evidence="2" id="KW-0812">Transmembrane</keyword>
<evidence type="ECO:0000313" key="3">
    <source>
        <dbReference type="EMBL" id="QHU14766.1"/>
    </source>
</evidence>
<evidence type="ECO:0008006" key="4">
    <source>
        <dbReference type="Google" id="ProtNLM"/>
    </source>
</evidence>
<name>A0A6C0KCF3_9ZZZZ</name>
<reference evidence="3" key="1">
    <citation type="journal article" date="2020" name="Nature">
        <title>Giant virus diversity and host interactions through global metagenomics.</title>
        <authorList>
            <person name="Schulz F."/>
            <person name="Roux S."/>
            <person name="Paez-Espino D."/>
            <person name="Jungbluth S."/>
            <person name="Walsh D.A."/>
            <person name="Denef V.J."/>
            <person name="McMahon K.D."/>
            <person name="Konstantinidis K.T."/>
            <person name="Eloe-Fadrosh E.A."/>
            <person name="Kyrpides N.C."/>
            <person name="Woyke T."/>
        </authorList>
    </citation>
    <scope>NUCLEOTIDE SEQUENCE</scope>
    <source>
        <strain evidence="3">GVMAG-S-1102244-55</strain>
    </source>
</reference>
<keyword evidence="2" id="KW-0472">Membrane</keyword>
<feature type="transmembrane region" description="Helical" evidence="2">
    <location>
        <begin position="89"/>
        <end position="110"/>
    </location>
</feature>
<feature type="coiled-coil region" evidence="1">
    <location>
        <begin position="210"/>
        <end position="270"/>
    </location>
</feature>